<dbReference type="PROSITE" id="PS50003">
    <property type="entry name" value="PH_DOMAIN"/>
    <property type="match status" value="1"/>
</dbReference>
<protein>
    <recommendedName>
        <fullName evidence="9">Phospholipase</fullName>
        <ecNumber evidence="9">3.1.4.4</ecNumber>
    </recommendedName>
</protein>
<dbReference type="InterPro" id="IPR016555">
    <property type="entry name" value="PLipase_D_euk"/>
</dbReference>
<comment type="similarity">
    <text evidence="2 9">Belongs to the phospholipase D family.</text>
</comment>
<comment type="caution">
    <text evidence="14">The sequence shown here is derived from an EMBL/GenBank/DDBJ whole genome shotgun (WGS) entry which is preliminary data.</text>
</comment>
<feature type="domain" description="PLD phosphodiesterase" evidence="12">
    <location>
        <begin position="1035"/>
        <end position="1062"/>
    </location>
</feature>
<dbReference type="OrthoDB" id="14911at2759"/>
<comment type="catalytic activity">
    <reaction evidence="1 9">
        <text>a 1,2-diacyl-sn-glycero-3-phosphocholine + H2O = a 1,2-diacyl-sn-glycero-3-phosphate + choline + H(+)</text>
        <dbReference type="Rhea" id="RHEA:14445"/>
        <dbReference type="ChEBI" id="CHEBI:15354"/>
        <dbReference type="ChEBI" id="CHEBI:15377"/>
        <dbReference type="ChEBI" id="CHEBI:15378"/>
        <dbReference type="ChEBI" id="CHEBI:57643"/>
        <dbReference type="ChEBI" id="CHEBI:58608"/>
        <dbReference type="EC" id="3.1.4.4"/>
    </reaction>
</comment>
<dbReference type="PANTHER" id="PTHR18896">
    <property type="entry name" value="PHOSPHOLIPASE D"/>
    <property type="match status" value="1"/>
</dbReference>
<dbReference type="GO" id="GO:0006654">
    <property type="term" value="P:phosphatidic acid biosynthetic process"/>
    <property type="evidence" value="ECO:0007669"/>
    <property type="project" value="InterPro"/>
</dbReference>
<name>A0A6V7U8A3_MELEN</name>
<dbReference type="GO" id="GO:0012505">
    <property type="term" value="C:endomembrane system"/>
    <property type="evidence" value="ECO:0007669"/>
    <property type="project" value="UniProtKB-SubCell"/>
</dbReference>
<evidence type="ECO:0000259" key="11">
    <source>
        <dbReference type="PROSITE" id="PS50003"/>
    </source>
</evidence>
<dbReference type="GO" id="GO:0004630">
    <property type="term" value="F:phospholipase D activity"/>
    <property type="evidence" value="ECO:0007669"/>
    <property type="project" value="UniProtKB-UniRule"/>
</dbReference>
<dbReference type="GO" id="GO:0035556">
    <property type="term" value="P:intracellular signal transduction"/>
    <property type="evidence" value="ECO:0007669"/>
    <property type="project" value="InterPro"/>
</dbReference>
<dbReference type="CDD" id="cd09138">
    <property type="entry name" value="PLDc_vPLD1_2_yPLD_like_1"/>
    <property type="match status" value="1"/>
</dbReference>
<dbReference type="Proteomes" id="UP000580250">
    <property type="component" value="Unassembled WGS sequence"/>
</dbReference>
<dbReference type="Pfam" id="PF00169">
    <property type="entry name" value="PH"/>
    <property type="match status" value="1"/>
</dbReference>
<keyword evidence="7" id="KW-0449">Lipoprotein</keyword>
<dbReference type="SUPFAM" id="SSF56024">
    <property type="entry name" value="Phospholipase D/nuclease"/>
    <property type="match status" value="3"/>
</dbReference>
<dbReference type="AlphaFoldDB" id="A0A6V7U8A3"/>
<evidence type="ECO:0000259" key="12">
    <source>
        <dbReference type="PROSITE" id="PS50035"/>
    </source>
</evidence>
<dbReference type="PROSITE" id="PS50035">
    <property type="entry name" value="PLD"/>
    <property type="match status" value="2"/>
</dbReference>
<dbReference type="InterPro" id="IPR015679">
    <property type="entry name" value="PLipase_D_fam"/>
</dbReference>
<gene>
    <name evidence="14" type="ORF">MENT_LOCUS9645</name>
</gene>
<dbReference type="Gene3D" id="2.30.29.30">
    <property type="entry name" value="Pleckstrin-homology domain (PH domain)/Phosphotyrosine-binding domain (PTB)"/>
    <property type="match status" value="1"/>
</dbReference>
<dbReference type="PROSITE" id="PS50195">
    <property type="entry name" value="PX"/>
    <property type="match status" value="1"/>
</dbReference>
<dbReference type="InterPro" id="IPR011993">
    <property type="entry name" value="PH-like_dom_sf"/>
</dbReference>
<dbReference type="SUPFAM" id="SSF50729">
    <property type="entry name" value="PH domain-like"/>
    <property type="match status" value="1"/>
</dbReference>
<reference evidence="14 15" key="1">
    <citation type="submission" date="2020-08" db="EMBL/GenBank/DDBJ databases">
        <authorList>
            <person name="Koutsovoulos G."/>
            <person name="Danchin GJ E."/>
        </authorList>
    </citation>
    <scope>NUCLEOTIDE SEQUENCE [LARGE SCALE GENOMIC DNA]</scope>
</reference>
<dbReference type="SMART" id="SM00155">
    <property type="entry name" value="PLDc"/>
    <property type="match status" value="2"/>
</dbReference>
<proteinExistence type="inferred from homology"/>
<evidence type="ECO:0000259" key="13">
    <source>
        <dbReference type="PROSITE" id="PS50195"/>
    </source>
</evidence>
<organism evidence="14 15">
    <name type="scientific">Meloidogyne enterolobii</name>
    <name type="common">Root-knot nematode worm</name>
    <name type="synonym">Meloidogyne mayaguensis</name>
    <dbReference type="NCBI Taxonomy" id="390850"/>
    <lineage>
        <taxon>Eukaryota</taxon>
        <taxon>Metazoa</taxon>
        <taxon>Ecdysozoa</taxon>
        <taxon>Nematoda</taxon>
        <taxon>Chromadorea</taxon>
        <taxon>Rhabditida</taxon>
        <taxon>Tylenchina</taxon>
        <taxon>Tylenchomorpha</taxon>
        <taxon>Tylenchoidea</taxon>
        <taxon>Meloidogynidae</taxon>
        <taxon>Meloidogyninae</taxon>
        <taxon>Meloidogyne</taxon>
    </lineage>
</organism>
<dbReference type="SMART" id="SM00233">
    <property type="entry name" value="PH"/>
    <property type="match status" value="1"/>
</dbReference>
<dbReference type="InterPro" id="IPR001849">
    <property type="entry name" value="PH_domain"/>
</dbReference>
<evidence type="ECO:0000256" key="1">
    <source>
        <dbReference type="ARBA" id="ARBA00000798"/>
    </source>
</evidence>
<dbReference type="GO" id="GO:0035091">
    <property type="term" value="F:phosphatidylinositol binding"/>
    <property type="evidence" value="ECO:0007669"/>
    <property type="project" value="InterPro"/>
</dbReference>
<dbReference type="GO" id="GO:0009395">
    <property type="term" value="P:phospholipid catabolic process"/>
    <property type="evidence" value="ECO:0007669"/>
    <property type="project" value="TreeGrafter"/>
</dbReference>
<keyword evidence="3" id="KW-0677">Repeat</keyword>
<evidence type="ECO:0000256" key="7">
    <source>
        <dbReference type="ARBA" id="ARBA00023288"/>
    </source>
</evidence>
<evidence type="ECO:0000256" key="3">
    <source>
        <dbReference type="ARBA" id="ARBA00022737"/>
    </source>
</evidence>
<feature type="domain" description="PX" evidence="13">
    <location>
        <begin position="63"/>
        <end position="270"/>
    </location>
</feature>
<evidence type="ECO:0000256" key="10">
    <source>
        <dbReference type="SAM" id="MobiDB-lite"/>
    </source>
</evidence>
<dbReference type="CDD" id="cd09141">
    <property type="entry name" value="PLDc_vPLD1_2_yPLD_like_2"/>
    <property type="match status" value="1"/>
</dbReference>
<evidence type="ECO:0000313" key="14">
    <source>
        <dbReference type="EMBL" id="CAD2149312.1"/>
    </source>
</evidence>
<dbReference type="Pfam" id="PF00614">
    <property type="entry name" value="PLDc"/>
    <property type="match status" value="2"/>
</dbReference>
<evidence type="ECO:0000256" key="9">
    <source>
        <dbReference type="PIRNR" id="PIRNR009376"/>
    </source>
</evidence>
<comment type="subcellular location">
    <subcellularLocation>
        <location evidence="8">Endomembrane system</location>
        <topology evidence="8">Lipid-anchor</topology>
    </subcellularLocation>
</comment>
<keyword evidence="4 9" id="KW-0378">Hydrolase</keyword>
<accession>A0A6V7U8A3</accession>
<evidence type="ECO:0000256" key="5">
    <source>
        <dbReference type="ARBA" id="ARBA00022963"/>
    </source>
</evidence>
<sequence length="1228" mass="142188">MGHQPTTDISNPLVDTSCDCDGNAEELKTSPKRRKGYIPYSTIYESQIEVRKNGYWIPCLPVEATIIKVQRDTSTGYHILNPFIYTIELEHGRYKWRVLKRYKDFSYLSSRLMAHRAAEMFKAPVRRARHRIEEVIEGTTIEEEDKQKQGKEPNLYPVFTLSRSPEIDDYNEGCVADSTWETSGVSKTSNENNSINNSSQQNSTHQIPLKFQTANQLPHFPVLPDSVLSDTQMQERAKRLEKWLRSVLEIPINREYHENGAEFLDVSRYSFINELGGKYKEGKVKKRPGGNKVYIGCKQFCLSWLLPWSRRWLMVKDTYVAYMDPSNEQIRLVLLFDEQFEINSHELLINTKQRPKEFVVSNLQHVLMLKCSTEEDTQDWVDTIKNCTEERSGQIWLHKKRYGSSFPQRLNSYCQWFVDAKDCWEKVSSLIEMAREEIFIADWWLSPEIFLRRPMAEGNHWRLDYTLKRKAEKGVRIFVLVYKEMEMALGLKSLYSKKLLQGLHPNIKVMRHPDHYLGSGTFFWAHHEKLLIIDQLIAFVGGIDFCYGRWDDSKHLLTDLGSVQFADQSTKTKVSVSTTGDFQEIKLTEEHETNVQENGENVKILEKTIIDGNKPAQGGRFKDVMHRAVERIRSSRSRETTPITNTTNQLSTPEEAFTSEIKNVTPSIRFNNFTGNLSALEEHDSTSITNEENSTRNFESNGTEKIDKAKEKRNSIGAIALLAFPMEPKQRTLVRRVVSNLRPEKARRRWRLALQPSEETHDEYIVNYCRLQDSKVDMSGLQGAGKLWPGKDYVNFVHKDFVDVDIAFSDFINRYDKPRMPWHDIHSIVYGSAARDVARHFIQRWNATKTEKLKDNNAYPYLVPKSYNSVRVPKIFFSPETQRVEVQVLRSVSHWSTLIDKTEDSIQQAYVSLIANSRHYIYIENQFFVSLINSTDVNNEICRVICDRIIRAHRENETFRVFILIPLLPGFEGDIGATSYSALLAVLHWTMLSIAKGEHSMVENLRLAGVDNVQKYISFCSLRTWDLLCGKMVTELVYIHSKLLIVDDLYTIIGSANINDRSQAGNRDSEVCLLITDHEFIDTKMNYQPYKAGKFAFSLRKRLMMEHLGLLEGTYPRVKAPSTIQINVEDPISNTFYEDIWCRIAESNTRIYEEVFKVFPTNLVETFDELLAWRAENKLADDDQDVAKEHLSKLVGFLVEFPVNFLRKENLSPTFASKEGLVSSSIFT</sequence>
<evidence type="ECO:0000313" key="15">
    <source>
        <dbReference type="Proteomes" id="UP000580250"/>
    </source>
</evidence>
<keyword evidence="5 9" id="KW-0442">Lipid degradation</keyword>
<evidence type="ECO:0000256" key="8">
    <source>
        <dbReference type="ARBA" id="ARBA00037868"/>
    </source>
</evidence>
<dbReference type="EMBL" id="CAJEWN010000043">
    <property type="protein sequence ID" value="CAD2149312.1"/>
    <property type="molecule type" value="Genomic_DNA"/>
</dbReference>
<dbReference type="PANTHER" id="PTHR18896:SF76">
    <property type="entry name" value="PHOSPHOLIPASE"/>
    <property type="match status" value="1"/>
</dbReference>
<evidence type="ECO:0000256" key="6">
    <source>
        <dbReference type="ARBA" id="ARBA00023098"/>
    </source>
</evidence>
<feature type="region of interest" description="Disordered" evidence="10">
    <location>
        <begin position="182"/>
        <end position="206"/>
    </location>
</feature>
<keyword evidence="6" id="KW-0443">Lipid metabolism</keyword>
<feature type="domain" description="PH" evidence="11">
    <location>
        <begin position="277"/>
        <end position="389"/>
    </location>
</feature>
<dbReference type="SMART" id="SM00312">
    <property type="entry name" value="PX"/>
    <property type="match status" value="1"/>
</dbReference>
<evidence type="ECO:0000256" key="2">
    <source>
        <dbReference type="ARBA" id="ARBA00008664"/>
    </source>
</evidence>
<dbReference type="InterPro" id="IPR036871">
    <property type="entry name" value="PX_dom_sf"/>
</dbReference>
<feature type="compositionally biased region" description="Low complexity" evidence="10">
    <location>
        <begin position="186"/>
        <end position="204"/>
    </location>
</feature>
<dbReference type="InterPro" id="IPR001736">
    <property type="entry name" value="PLipase_D/transphosphatidylase"/>
</dbReference>
<dbReference type="InterPro" id="IPR001683">
    <property type="entry name" value="PX_dom"/>
</dbReference>
<dbReference type="Gene3D" id="3.30.1520.10">
    <property type="entry name" value="Phox-like domain"/>
    <property type="match status" value="1"/>
</dbReference>
<evidence type="ECO:0000256" key="4">
    <source>
        <dbReference type="ARBA" id="ARBA00022801"/>
    </source>
</evidence>
<dbReference type="Gene3D" id="3.30.870.10">
    <property type="entry name" value="Endonuclease Chain A"/>
    <property type="match status" value="2"/>
</dbReference>
<feature type="domain" description="PLD phosphodiesterase" evidence="12">
    <location>
        <begin position="522"/>
        <end position="549"/>
    </location>
</feature>
<dbReference type="GO" id="GO:0060627">
    <property type="term" value="P:regulation of vesicle-mediated transport"/>
    <property type="evidence" value="ECO:0007669"/>
    <property type="project" value="TreeGrafter"/>
</dbReference>
<dbReference type="EC" id="3.1.4.4" evidence="9"/>
<dbReference type="PIRSF" id="PIRSF009376">
    <property type="entry name" value="Phospholipase_D_euk"/>
    <property type="match status" value="1"/>
</dbReference>